<dbReference type="FunFam" id="1.10.10.1800:FF:000001">
    <property type="entry name" value="tRNA uridine 5-carboxymethylaminomethyl modification enzyme MnmG"/>
    <property type="match status" value="1"/>
</dbReference>
<dbReference type="InterPro" id="IPR002218">
    <property type="entry name" value="MnmG-rel"/>
</dbReference>
<keyword evidence="8 12" id="KW-0274">FAD</keyword>
<dbReference type="GO" id="GO:0005829">
    <property type="term" value="C:cytosol"/>
    <property type="evidence" value="ECO:0007669"/>
    <property type="project" value="TreeGrafter"/>
</dbReference>
<evidence type="ECO:0000259" key="13">
    <source>
        <dbReference type="SMART" id="SM01228"/>
    </source>
</evidence>
<organism evidence="14 15">
    <name type="scientific">Feifania hominis</name>
    <dbReference type="NCBI Taxonomy" id="2763660"/>
    <lineage>
        <taxon>Bacteria</taxon>
        <taxon>Bacillati</taxon>
        <taxon>Bacillota</taxon>
        <taxon>Clostridia</taxon>
        <taxon>Eubacteriales</taxon>
        <taxon>Feifaniaceae</taxon>
        <taxon>Feifania</taxon>
    </lineage>
</organism>
<dbReference type="InterPro" id="IPR026904">
    <property type="entry name" value="MnmG_C"/>
</dbReference>
<feature type="binding site" evidence="12">
    <location>
        <begin position="275"/>
        <end position="289"/>
    </location>
    <ligand>
        <name>NAD(+)</name>
        <dbReference type="ChEBI" id="CHEBI:57540"/>
    </ligand>
</feature>
<dbReference type="InterPro" id="IPR040131">
    <property type="entry name" value="MnmG_N"/>
</dbReference>
<keyword evidence="7 12" id="KW-0819">tRNA processing</keyword>
<evidence type="ECO:0000256" key="11">
    <source>
        <dbReference type="ARBA" id="ARBA00031800"/>
    </source>
</evidence>
<dbReference type="AlphaFoldDB" id="A0A926DDN0"/>
<feature type="binding site" evidence="12">
    <location>
        <begin position="14"/>
        <end position="19"/>
    </location>
    <ligand>
        <name>FAD</name>
        <dbReference type="ChEBI" id="CHEBI:57692"/>
    </ligand>
</feature>
<dbReference type="FunFam" id="3.50.50.60:FF:000002">
    <property type="entry name" value="tRNA uridine 5-carboxymethylaminomethyl modification enzyme MnmG"/>
    <property type="match status" value="1"/>
</dbReference>
<dbReference type="Gene3D" id="1.10.10.1800">
    <property type="entry name" value="tRNA uridine 5-carboxymethylaminomethyl modification enzyme MnmG/GidA"/>
    <property type="match status" value="1"/>
</dbReference>
<dbReference type="GO" id="GO:0002098">
    <property type="term" value="P:tRNA wobble uridine modification"/>
    <property type="evidence" value="ECO:0007669"/>
    <property type="project" value="InterPro"/>
</dbReference>
<protein>
    <recommendedName>
        <fullName evidence="4 12">tRNA uridine 5-carboxymethylaminomethyl modification enzyme MnmG</fullName>
    </recommendedName>
    <alternativeName>
        <fullName evidence="11 12">Glucose-inhibited division protein A</fullName>
    </alternativeName>
</protein>
<comment type="cofactor">
    <cofactor evidence="1 12">
        <name>FAD</name>
        <dbReference type="ChEBI" id="CHEBI:57692"/>
    </cofactor>
</comment>
<evidence type="ECO:0000256" key="4">
    <source>
        <dbReference type="ARBA" id="ARBA00020461"/>
    </source>
</evidence>
<dbReference type="GO" id="GO:0030488">
    <property type="term" value="P:tRNA methylation"/>
    <property type="evidence" value="ECO:0007669"/>
    <property type="project" value="TreeGrafter"/>
</dbReference>
<reference evidence="14" key="1">
    <citation type="submission" date="2020-08" db="EMBL/GenBank/DDBJ databases">
        <title>Genome public.</title>
        <authorList>
            <person name="Liu C."/>
            <person name="Sun Q."/>
        </authorList>
    </citation>
    <scope>NUCLEOTIDE SEQUENCE</scope>
    <source>
        <strain evidence="14">BX7</strain>
    </source>
</reference>
<comment type="caution">
    <text evidence="12">Lacks conserved residue(s) required for the propagation of feature annotation.</text>
</comment>
<dbReference type="HAMAP" id="MF_00129">
    <property type="entry name" value="MnmG_GidA"/>
    <property type="match status" value="1"/>
</dbReference>
<dbReference type="InterPro" id="IPR020595">
    <property type="entry name" value="MnmG-rel_CS"/>
</dbReference>
<dbReference type="PRINTS" id="PR00411">
    <property type="entry name" value="PNDRDTASEI"/>
</dbReference>
<keyword evidence="5 12" id="KW-0963">Cytoplasm</keyword>
<dbReference type="PROSITE" id="PS01281">
    <property type="entry name" value="GIDA_2"/>
    <property type="match status" value="1"/>
</dbReference>
<dbReference type="Gene3D" id="3.50.50.60">
    <property type="entry name" value="FAD/NAD(P)-binding domain"/>
    <property type="match status" value="2"/>
</dbReference>
<proteinExistence type="inferred from homology"/>
<dbReference type="Pfam" id="PF01134">
    <property type="entry name" value="GIDA"/>
    <property type="match status" value="1"/>
</dbReference>
<dbReference type="EMBL" id="JACRSP010000005">
    <property type="protein sequence ID" value="MBC8537040.1"/>
    <property type="molecule type" value="Genomic_DNA"/>
</dbReference>
<dbReference type="InterPro" id="IPR036188">
    <property type="entry name" value="FAD/NAD-bd_sf"/>
</dbReference>
<dbReference type="PROSITE" id="PS01280">
    <property type="entry name" value="GIDA_1"/>
    <property type="match status" value="1"/>
</dbReference>
<dbReference type="InterPro" id="IPR049312">
    <property type="entry name" value="GIDA_C_N"/>
</dbReference>
<dbReference type="PRINTS" id="PR00368">
    <property type="entry name" value="FADPNR"/>
</dbReference>
<dbReference type="Pfam" id="PF21680">
    <property type="entry name" value="GIDA_C_1st"/>
    <property type="match status" value="1"/>
</dbReference>
<dbReference type="NCBIfam" id="TIGR00136">
    <property type="entry name" value="mnmG_gidA"/>
    <property type="match status" value="1"/>
</dbReference>
<gene>
    <name evidence="12 14" type="primary">mnmG</name>
    <name evidence="12" type="synonym">gidA</name>
    <name evidence="14" type="ORF">H8695_10105</name>
</gene>
<evidence type="ECO:0000256" key="5">
    <source>
        <dbReference type="ARBA" id="ARBA00022490"/>
    </source>
</evidence>
<accession>A0A926DDN0</accession>
<dbReference type="InterPro" id="IPR004416">
    <property type="entry name" value="MnmG"/>
</dbReference>
<dbReference type="GO" id="GO:0050660">
    <property type="term" value="F:flavin adenine dinucleotide binding"/>
    <property type="evidence" value="ECO:0007669"/>
    <property type="project" value="UniProtKB-UniRule"/>
</dbReference>
<comment type="subunit">
    <text evidence="10 12">Homodimer. Heterotetramer of two MnmE and two MnmG subunits.</text>
</comment>
<evidence type="ECO:0000313" key="14">
    <source>
        <dbReference type="EMBL" id="MBC8537040.1"/>
    </source>
</evidence>
<dbReference type="Gene3D" id="1.10.150.570">
    <property type="entry name" value="GidA associated domain, C-terminal subdomain"/>
    <property type="match status" value="1"/>
</dbReference>
<evidence type="ECO:0000313" key="15">
    <source>
        <dbReference type="Proteomes" id="UP000620366"/>
    </source>
</evidence>
<evidence type="ECO:0000256" key="6">
    <source>
        <dbReference type="ARBA" id="ARBA00022630"/>
    </source>
</evidence>
<feature type="domain" description="tRNA uridine 5-carboxymethylaminomethyl modification enzyme C-terminal subdomain" evidence="13">
    <location>
        <begin position="548"/>
        <end position="619"/>
    </location>
</feature>
<dbReference type="Pfam" id="PF13932">
    <property type="entry name" value="SAM_GIDA_C"/>
    <property type="match status" value="1"/>
</dbReference>
<sequence>MSYHVENFDVVVIGAGHAGIEAALASARLGRSTALFTSNLDAVGNMPCNPCIGGSAKGQLVREIDALGGEMAKAADATFIQSRMLGRGRGPAMHSPRVQSDRRRYQIYMKHALEKQQGLALKQAEIVEILTEGGAVSGVRTKLGAVYGARAVIVATGTFLRGRIIIGDTAYESGPDGMHAAVELSDSLRALGVRLMRFKTGTPARVNRRSLDFSRMQVQPGDEPIVPLSFGNEGYDIGPNRVVCHLTYTNPETHRIIRENLHRSPLFSGMIEGIGPRYCPSIEDKVVRFADKDRHQIFLEPMGLDTEEMYVQGLSSSLPEDVQLAFMRTMAGLEQVEVMRPAYAIEYDCADPLQLDASLEFKEIPGLYGAGQFNGTSGYEEAAAQGLMAGINAARRLKGLEPVILPRSSSYIGTLIDDLVTKGTNEPYRMMTSRSEYRLLLRQDNADWRLSDIGWDIGLLPEERYRRFSVKKNLILGEIAYLKETTIAPSEELNAALIACGTTPITTGVKMAELLRRPQVGYEMLRSLESYGPLKLPPEVVEEIEIMIKYEGYIERQRRQAEQAARTEGRLLPPDIDYLSIHGLRLEARQKLDRVRPRTLGQAMRISGVSPADISVLLVWLEQRAREEGRQ</sequence>
<comment type="subcellular location">
    <subcellularLocation>
        <location evidence="12">Cytoplasm</location>
    </subcellularLocation>
</comment>
<evidence type="ECO:0000256" key="12">
    <source>
        <dbReference type="HAMAP-Rule" id="MF_00129"/>
    </source>
</evidence>
<comment type="caution">
    <text evidence="14">The sequence shown here is derived from an EMBL/GenBank/DDBJ whole genome shotgun (WGS) entry which is preliminary data.</text>
</comment>
<dbReference type="PANTHER" id="PTHR11806:SF0">
    <property type="entry name" value="PROTEIN MTO1 HOMOLOG, MITOCHONDRIAL"/>
    <property type="match status" value="1"/>
</dbReference>
<comment type="function">
    <text evidence="2 12">NAD-binding protein involved in the addition of a carboxymethylaminomethyl (cmnm) group at the wobble position (U34) of certain tRNAs, forming tRNA-cmnm(5)s(2)U34.</text>
</comment>
<dbReference type="SMART" id="SM01228">
    <property type="entry name" value="GIDA_assoc_3"/>
    <property type="match status" value="1"/>
</dbReference>
<evidence type="ECO:0000256" key="9">
    <source>
        <dbReference type="ARBA" id="ARBA00023027"/>
    </source>
</evidence>
<dbReference type="Proteomes" id="UP000620366">
    <property type="component" value="Unassembled WGS sequence"/>
</dbReference>
<evidence type="ECO:0000256" key="8">
    <source>
        <dbReference type="ARBA" id="ARBA00022827"/>
    </source>
</evidence>
<evidence type="ECO:0000256" key="3">
    <source>
        <dbReference type="ARBA" id="ARBA00007653"/>
    </source>
</evidence>
<evidence type="ECO:0000256" key="7">
    <source>
        <dbReference type="ARBA" id="ARBA00022694"/>
    </source>
</evidence>
<comment type="similarity">
    <text evidence="3 12">Belongs to the MnmG family.</text>
</comment>
<evidence type="ECO:0000256" key="1">
    <source>
        <dbReference type="ARBA" id="ARBA00001974"/>
    </source>
</evidence>
<dbReference type="InterPro" id="IPR047001">
    <property type="entry name" value="MnmG_C_subdom"/>
</dbReference>
<dbReference type="FunFam" id="1.10.150.570:FF:000001">
    <property type="entry name" value="tRNA uridine 5-carboxymethylaminomethyl modification enzyme MnmG"/>
    <property type="match status" value="1"/>
</dbReference>
<dbReference type="RefSeq" id="WP_249301242.1">
    <property type="nucleotide sequence ID" value="NZ_JACRSP010000005.1"/>
</dbReference>
<name>A0A926DDN0_9FIRM</name>
<dbReference type="InterPro" id="IPR044920">
    <property type="entry name" value="MnmG_C_subdom_sf"/>
</dbReference>
<keyword evidence="9 12" id="KW-0520">NAD</keyword>
<evidence type="ECO:0000256" key="2">
    <source>
        <dbReference type="ARBA" id="ARBA00003717"/>
    </source>
</evidence>
<keyword evidence="15" id="KW-1185">Reference proteome</keyword>
<evidence type="ECO:0000256" key="10">
    <source>
        <dbReference type="ARBA" id="ARBA00025948"/>
    </source>
</evidence>
<dbReference type="PANTHER" id="PTHR11806">
    <property type="entry name" value="GLUCOSE INHIBITED DIVISION PROTEIN A"/>
    <property type="match status" value="1"/>
</dbReference>
<keyword evidence="6 12" id="KW-0285">Flavoprotein</keyword>
<dbReference type="SUPFAM" id="SSF51905">
    <property type="entry name" value="FAD/NAD(P)-binding domain"/>
    <property type="match status" value="1"/>
</dbReference>